<keyword evidence="1" id="KW-0175">Coiled coil</keyword>
<name>A0A6G7CG80_9VIBR</name>
<dbReference type="AlphaFoldDB" id="A0A6G7CG80"/>
<evidence type="ECO:0000313" key="2">
    <source>
        <dbReference type="EMBL" id="QIH41094.1"/>
    </source>
</evidence>
<proteinExistence type="predicted"/>
<evidence type="ECO:0000313" key="3">
    <source>
        <dbReference type="Proteomes" id="UP000503003"/>
    </source>
</evidence>
<sequence length="190" mass="23116">MRKNIAKELTWINPKNERQAEWLTNYMVKQGLPVYREIDLDEHYLDYILNLKDHWQEGDDNAENRELARKAKNAWNNYAKRTDNYQVSIPRKYKKVFDRLAKKYDIPLSKLLPMLVNDELNRLEDKREKEKDYLPEVSRLNQQLEDKNNEIARLQTELYEKQLLISKFEKKQIEEDTTEQNPFSEFNEFE</sequence>
<dbReference type="RefSeq" id="WP_165310499.1">
    <property type="nucleotide sequence ID" value="NZ_CP049331.1"/>
</dbReference>
<gene>
    <name evidence="2" type="ORF">G5S32_03430</name>
</gene>
<feature type="coiled-coil region" evidence="1">
    <location>
        <begin position="137"/>
        <end position="164"/>
    </location>
</feature>
<keyword evidence="3" id="KW-1185">Reference proteome</keyword>
<dbReference type="EMBL" id="CP049331">
    <property type="protein sequence ID" value="QIH41094.1"/>
    <property type="molecule type" value="Genomic_DNA"/>
</dbReference>
<accession>A0A6G7CG80</accession>
<organism evidence="2 3">
    <name type="scientific">Vibrio ziniensis</name>
    <dbReference type="NCBI Taxonomy" id="2711221"/>
    <lineage>
        <taxon>Bacteria</taxon>
        <taxon>Pseudomonadati</taxon>
        <taxon>Pseudomonadota</taxon>
        <taxon>Gammaproteobacteria</taxon>
        <taxon>Vibrionales</taxon>
        <taxon>Vibrionaceae</taxon>
        <taxon>Vibrio</taxon>
    </lineage>
</organism>
<evidence type="ECO:0000256" key="1">
    <source>
        <dbReference type="SAM" id="Coils"/>
    </source>
</evidence>
<dbReference type="Proteomes" id="UP000503003">
    <property type="component" value="Chromosome 1"/>
</dbReference>
<dbReference type="KEGG" id="vzi:G5S32_03430"/>
<reference evidence="2 3" key="1">
    <citation type="submission" date="2020-02" db="EMBL/GenBank/DDBJ databases">
        <title>A complete genome of a marine bacterium Vibrio sp. ZWAL4003 isolated from the mangrove sediment with the ability to degrade polysaccharides.</title>
        <authorList>
            <person name="Wu J."/>
            <person name="Qu W."/>
            <person name="Zeng R."/>
        </authorList>
    </citation>
    <scope>NUCLEOTIDE SEQUENCE [LARGE SCALE GENOMIC DNA]</scope>
    <source>
        <strain evidence="2 3">ZWAL4003</strain>
    </source>
</reference>
<protein>
    <submittedName>
        <fullName evidence="2">Uncharacterized protein</fullName>
    </submittedName>
</protein>